<name>A0A8C3TIL1_CHESE</name>
<feature type="coiled-coil region" evidence="2">
    <location>
        <begin position="32"/>
        <end position="104"/>
    </location>
</feature>
<dbReference type="GO" id="GO:0005737">
    <property type="term" value="C:cytoplasm"/>
    <property type="evidence" value="ECO:0007669"/>
    <property type="project" value="UniProtKB-ARBA"/>
</dbReference>
<organism evidence="3 4">
    <name type="scientific">Chelydra serpentina</name>
    <name type="common">Snapping turtle</name>
    <name type="synonym">Testudo serpentina</name>
    <dbReference type="NCBI Taxonomy" id="8475"/>
    <lineage>
        <taxon>Eukaryota</taxon>
        <taxon>Metazoa</taxon>
        <taxon>Chordata</taxon>
        <taxon>Craniata</taxon>
        <taxon>Vertebrata</taxon>
        <taxon>Euteleostomi</taxon>
        <taxon>Archelosauria</taxon>
        <taxon>Testudinata</taxon>
        <taxon>Testudines</taxon>
        <taxon>Cryptodira</taxon>
        <taxon>Durocryptodira</taxon>
        <taxon>Americhelydia</taxon>
        <taxon>Chelydroidea</taxon>
        <taxon>Chelydridae</taxon>
        <taxon>Chelydra</taxon>
    </lineage>
</organism>
<dbReference type="AlphaFoldDB" id="A0A8C3TIL1"/>
<dbReference type="PANTHER" id="PTHR31882:SF2">
    <property type="entry name" value="TNFAIP3-INTERACTING PROTEIN 3"/>
    <property type="match status" value="1"/>
</dbReference>
<sequence length="118" mass="14087">PVHFIYGNSLLLEVNKQWDQQFRSMKQHYEKKVEVKAKLSASQRSVSELEEERHRNQQECERLQALARDGALQEKEKEILNEALNELKEENKLLKEQKALVTKKKEYYECEISRLNKV</sequence>
<dbReference type="GO" id="GO:0071222">
    <property type="term" value="P:cellular response to lipopolysaccharide"/>
    <property type="evidence" value="ECO:0007669"/>
    <property type="project" value="TreeGrafter"/>
</dbReference>
<dbReference type="PANTHER" id="PTHR31882">
    <property type="entry name" value="TNFAIP3-INTERACTING PROTEIN COILED COIL FAMILY MEMBER"/>
    <property type="match status" value="1"/>
</dbReference>
<reference evidence="3" key="2">
    <citation type="submission" date="2025-09" db="UniProtKB">
        <authorList>
            <consortium name="Ensembl"/>
        </authorList>
    </citation>
    <scope>IDENTIFICATION</scope>
</reference>
<keyword evidence="1 2" id="KW-0175">Coiled coil</keyword>
<evidence type="ECO:0000313" key="3">
    <source>
        <dbReference type="Ensembl" id="ENSCSRP00000029309.1"/>
    </source>
</evidence>
<reference evidence="3" key="1">
    <citation type="submission" date="2025-08" db="UniProtKB">
        <authorList>
            <consortium name="Ensembl"/>
        </authorList>
    </citation>
    <scope>IDENTIFICATION</scope>
</reference>
<dbReference type="GO" id="GO:0043122">
    <property type="term" value="P:regulation of canonical NF-kappaB signal transduction"/>
    <property type="evidence" value="ECO:0007669"/>
    <property type="project" value="UniProtKB-ARBA"/>
</dbReference>
<evidence type="ECO:0000256" key="2">
    <source>
        <dbReference type="SAM" id="Coils"/>
    </source>
</evidence>
<accession>A0A8C3TIL1</accession>
<dbReference type="Proteomes" id="UP000694403">
    <property type="component" value="Unplaced"/>
</dbReference>
<proteinExistence type="predicted"/>
<dbReference type="Ensembl" id="ENSCSRT00000030480.1">
    <property type="protein sequence ID" value="ENSCSRP00000029309.1"/>
    <property type="gene ID" value="ENSCSRG00000021461.1"/>
</dbReference>
<protein>
    <submittedName>
        <fullName evidence="3">Uncharacterized protein</fullName>
    </submittedName>
</protein>
<evidence type="ECO:0000313" key="4">
    <source>
        <dbReference type="Proteomes" id="UP000694403"/>
    </source>
</evidence>
<keyword evidence="4" id="KW-1185">Reference proteome</keyword>
<evidence type="ECO:0000256" key="1">
    <source>
        <dbReference type="ARBA" id="ARBA00023054"/>
    </source>
</evidence>
<dbReference type="GO" id="GO:0006357">
    <property type="term" value="P:regulation of transcription by RNA polymerase II"/>
    <property type="evidence" value="ECO:0007669"/>
    <property type="project" value="TreeGrafter"/>
</dbReference>